<evidence type="ECO:0000256" key="15">
    <source>
        <dbReference type="PIRSR" id="PIRSR001365-2"/>
    </source>
</evidence>
<dbReference type="InterPro" id="IPR005263">
    <property type="entry name" value="DapA"/>
</dbReference>
<evidence type="ECO:0000256" key="9">
    <source>
        <dbReference type="ARBA" id="ARBA00023239"/>
    </source>
</evidence>
<feature type="active site" description="Schiff-base intermediate with substrate" evidence="12 14">
    <location>
        <position position="161"/>
    </location>
</feature>
<comment type="subunit">
    <text evidence="12">Homotetramer; dimer of dimers.</text>
</comment>
<evidence type="ECO:0000256" key="13">
    <source>
        <dbReference type="PIRNR" id="PIRNR001365"/>
    </source>
</evidence>
<comment type="pathway">
    <text evidence="2 12">Amino-acid biosynthesis; L-lysine biosynthesis via DAP pathway; (S)-tetrahydrodipicolinate from L-aspartate: step 3/4.</text>
</comment>
<protein>
    <recommendedName>
        <fullName evidence="4 12">4-hydroxy-tetrahydrodipicolinate synthase</fullName>
        <shortName evidence="12">HTPA synthase</shortName>
        <ecNumber evidence="4 12">4.3.3.7</ecNumber>
    </recommendedName>
</protein>
<dbReference type="SMART" id="SM01130">
    <property type="entry name" value="DHDPS"/>
    <property type="match status" value="1"/>
</dbReference>
<evidence type="ECO:0000256" key="3">
    <source>
        <dbReference type="ARBA" id="ARBA00007592"/>
    </source>
</evidence>
<evidence type="ECO:0000256" key="7">
    <source>
        <dbReference type="ARBA" id="ARBA00022915"/>
    </source>
</evidence>
<name>A0A928DPK1_9BACT</name>
<keyword evidence="8 12" id="KW-0457">Lysine biosynthesis</keyword>
<feature type="binding site" evidence="12 15">
    <location>
        <position position="45"/>
    </location>
    <ligand>
        <name>pyruvate</name>
        <dbReference type="ChEBI" id="CHEBI:15361"/>
    </ligand>
</feature>
<dbReference type="SUPFAM" id="SSF51569">
    <property type="entry name" value="Aldolase"/>
    <property type="match status" value="1"/>
</dbReference>
<dbReference type="InterPro" id="IPR002220">
    <property type="entry name" value="DapA-like"/>
</dbReference>
<evidence type="ECO:0000313" key="16">
    <source>
        <dbReference type="EMBL" id="MBE6421081.1"/>
    </source>
</evidence>
<sequence>MFKGVFTALVTPMTREGAIDYSALGRLLDAQLAAGVHGLVLLGTTAETPTLSTEEKKELLHFCTERVQNRVKIIIGAGTNATNSTLENIRMSQAFRPDGVLVVTPYYNKPNASGLIQHFKQAASLGTPVILYHIPGRTGLKISTGVLADLLAEVPQIAGIKESDYDMAHVTDTAVKYSNRVSYLCGNDDLFPEYLAINASGIISAAANVFAPAFVKIYNLFQEGKTAESFKIFAQIYPLIKACYLETNPTCVKYMLSKIGFGTDTVRLPLGEISADNKTKIDRLLQAADSSLFIK</sequence>
<organism evidence="16 17">
    <name type="scientific">Candidatus Avelusimicrobium gallicola</name>
    <dbReference type="NCBI Taxonomy" id="2562704"/>
    <lineage>
        <taxon>Bacteria</taxon>
        <taxon>Pseudomonadati</taxon>
        <taxon>Elusimicrobiota</taxon>
        <taxon>Elusimicrobia</taxon>
        <taxon>Elusimicrobiales</taxon>
        <taxon>Elusimicrobiaceae</taxon>
        <taxon>Candidatus Avelusimicrobium</taxon>
    </lineage>
</organism>
<dbReference type="AlphaFoldDB" id="A0A928DPK1"/>
<feature type="site" description="Part of a proton relay during catalysis" evidence="12">
    <location>
        <position position="107"/>
    </location>
</feature>
<comment type="caution">
    <text evidence="12">Was originally thought to be a dihydrodipicolinate synthase (DHDPS), catalyzing the condensation of (S)-aspartate-beta-semialdehyde [(S)-ASA] and pyruvate to dihydrodipicolinate (DHDP). However, it was shown in E.coli that the product of the enzymatic reaction is not dihydrodipicolinate but in fact (4S)-4-hydroxy-2,3,4,5-tetrahydro-(2S)-dipicolinic acid (HTPA), and that the consecutive dehydration reaction leading to DHDP is not spontaneous but catalyzed by DapB.</text>
</comment>
<dbReference type="CDD" id="cd00950">
    <property type="entry name" value="DHDPS"/>
    <property type="match status" value="1"/>
</dbReference>
<dbReference type="NCBIfam" id="TIGR00674">
    <property type="entry name" value="dapA"/>
    <property type="match status" value="1"/>
</dbReference>
<dbReference type="PANTHER" id="PTHR12128">
    <property type="entry name" value="DIHYDRODIPICOLINATE SYNTHASE"/>
    <property type="match status" value="1"/>
</dbReference>
<dbReference type="PROSITE" id="PS00666">
    <property type="entry name" value="DHDPS_2"/>
    <property type="match status" value="1"/>
</dbReference>
<evidence type="ECO:0000256" key="4">
    <source>
        <dbReference type="ARBA" id="ARBA00012086"/>
    </source>
</evidence>
<keyword evidence="9 12" id="KW-0456">Lyase</keyword>
<keyword evidence="6 12" id="KW-0028">Amino-acid biosynthesis</keyword>
<comment type="subcellular location">
    <subcellularLocation>
        <location evidence="12">Cytoplasm</location>
    </subcellularLocation>
</comment>
<dbReference type="InterPro" id="IPR013785">
    <property type="entry name" value="Aldolase_TIM"/>
</dbReference>
<evidence type="ECO:0000256" key="2">
    <source>
        <dbReference type="ARBA" id="ARBA00005120"/>
    </source>
</evidence>
<evidence type="ECO:0000256" key="12">
    <source>
        <dbReference type="HAMAP-Rule" id="MF_00418"/>
    </source>
</evidence>
<dbReference type="Gene3D" id="3.20.20.70">
    <property type="entry name" value="Aldolase class I"/>
    <property type="match status" value="1"/>
</dbReference>
<dbReference type="HAMAP" id="MF_00418">
    <property type="entry name" value="DapA"/>
    <property type="match status" value="1"/>
</dbReference>
<keyword evidence="7 12" id="KW-0220">Diaminopimelate biosynthesis</keyword>
<comment type="similarity">
    <text evidence="3 12 13">Belongs to the DapA family.</text>
</comment>
<keyword evidence="5 12" id="KW-0963">Cytoplasm</keyword>
<reference evidence="16" key="1">
    <citation type="submission" date="2019-04" db="EMBL/GenBank/DDBJ databases">
        <title>Evolution of Biomass-Degrading Anaerobic Consortia Revealed by Metagenomics.</title>
        <authorList>
            <person name="Peng X."/>
        </authorList>
    </citation>
    <scope>NUCLEOTIDE SEQUENCE</scope>
    <source>
        <strain evidence="16">SIG66</strain>
    </source>
</reference>
<evidence type="ECO:0000256" key="6">
    <source>
        <dbReference type="ARBA" id="ARBA00022605"/>
    </source>
</evidence>
<evidence type="ECO:0000256" key="11">
    <source>
        <dbReference type="ARBA" id="ARBA00047836"/>
    </source>
</evidence>
<feature type="site" description="Part of a proton relay during catalysis" evidence="12">
    <location>
        <position position="44"/>
    </location>
</feature>
<dbReference type="Pfam" id="PF00701">
    <property type="entry name" value="DHDPS"/>
    <property type="match status" value="1"/>
</dbReference>
<dbReference type="Proteomes" id="UP000725649">
    <property type="component" value="Unassembled WGS sequence"/>
</dbReference>
<dbReference type="GO" id="GO:0009089">
    <property type="term" value="P:lysine biosynthetic process via diaminopimelate"/>
    <property type="evidence" value="ECO:0007669"/>
    <property type="project" value="UniProtKB-UniRule"/>
</dbReference>
<dbReference type="PRINTS" id="PR00146">
    <property type="entry name" value="DHPICSNTHASE"/>
</dbReference>
<keyword evidence="10 12" id="KW-0704">Schiff base</keyword>
<accession>A0A928DPK1</accession>
<comment type="catalytic activity">
    <reaction evidence="11 12">
        <text>L-aspartate 4-semialdehyde + pyruvate = (2S,4S)-4-hydroxy-2,3,4,5-tetrahydrodipicolinate + H2O + H(+)</text>
        <dbReference type="Rhea" id="RHEA:34171"/>
        <dbReference type="ChEBI" id="CHEBI:15361"/>
        <dbReference type="ChEBI" id="CHEBI:15377"/>
        <dbReference type="ChEBI" id="CHEBI:15378"/>
        <dbReference type="ChEBI" id="CHEBI:67139"/>
        <dbReference type="ChEBI" id="CHEBI:537519"/>
        <dbReference type="EC" id="4.3.3.7"/>
    </reaction>
</comment>
<evidence type="ECO:0000313" key="17">
    <source>
        <dbReference type="Proteomes" id="UP000725649"/>
    </source>
</evidence>
<dbReference type="InterPro" id="IPR020625">
    <property type="entry name" value="Schiff_base-form_aldolases_AS"/>
</dbReference>
<comment type="caution">
    <text evidence="16">The sequence shown here is derived from an EMBL/GenBank/DDBJ whole genome shotgun (WGS) entry which is preliminary data.</text>
</comment>
<dbReference type="GO" id="GO:0019877">
    <property type="term" value="P:diaminopimelate biosynthetic process"/>
    <property type="evidence" value="ECO:0007669"/>
    <property type="project" value="UniProtKB-UniRule"/>
</dbReference>
<evidence type="ECO:0000256" key="10">
    <source>
        <dbReference type="ARBA" id="ARBA00023270"/>
    </source>
</evidence>
<dbReference type="EMBL" id="SUVG01000003">
    <property type="protein sequence ID" value="MBE6421081.1"/>
    <property type="molecule type" value="Genomic_DNA"/>
</dbReference>
<dbReference type="GO" id="GO:0005737">
    <property type="term" value="C:cytoplasm"/>
    <property type="evidence" value="ECO:0007669"/>
    <property type="project" value="UniProtKB-SubCell"/>
</dbReference>
<evidence type="ECO:0000256" key="5">
    <source>
        <dbReference type="ARBA" id="ARBA00022490"/>
    </source>
</evidence>
<gene>
    <name evidence="12" type="primary">dapA</name>
    <name evidence="16" type="ORF">E7027_02940</name>
</gene>
<feature type="active site" description="Proton donor/acceptor" evidence="12 14">
    <location>
        <position position="132"/>
    </location>
</feature>
<evidence type="ECO:0000256" key="14">
    <source>
        <dbReference type="PIRSR" id="PIRSR001365-1"/>
    </source>
</evidence>
<evidence type="ECO:0000256" key="8">
    <source>
        <dbReference type="ARBA" id="ARBA00023154"/>
    </source>
</evidence>
<dbReference type="PANTHER" id="PTHR12128:SF66">
    <property type="entry name" value="4-HYDROXY-2-OXOGLUTARATE ALDOLASE, MITOCHONDRIAL"/>
    <property type="match status" value="1"/>
</dbReference>
<dbReference type="EC" id="4.3.3.7" evidence="4 12"/>
<dbReference type="GO" id="GO:0008840">
    <property type="term" value="F:4-hydroxy-tetrahydrodipicolinate synthase activity"/>
    <property type="evidence" value="ECO:0007669"/>
    <property type="project" value="UniProtKB-UniRule"/>
</dbReference>
<dbReference type="PIRSF" id="PIRSF001365">
    <property type="entry name" value="DHDPS"/>
    <property type="match status" value="1"/>
</dbReference>
<comment type="function">
    <text evidence="1 12">Catalyzes the condensation of (S)-aspartate-beta-semialdehyde [(S)-ASA] and pyruvate to 4-hydroxy-tetrahydrodipicolinate (HTPA).</text>
</comment>
<evidence type="ECO:0000256" key="1">
    <source>
        <dbReference type="ARBA" id="ARBA00003294"/>
    </source>
</evidence>
<proteinExistence type="inferred from homology"/>
<feature type="binding site" evidence="12 15">
    <location>
        <position position="203"/>
    </location>
    <ligand>
        <name>pyruvate</name>
        <dbReference type="ChEBI" id="CHEBI:15361"/>
    </ligand>
</feature>